<comment type="subcellular location">
    <subcellularLocation>
        <location evidence="1">Secreted</location>
    </subcellularLocation>
</comment>
<name>X1GA10_9ZZZZ</name>
<evidence type="ECO:0000256" key="3">
    <source>
        <dbReference type="ARBA" id="ARBA00022729"/>
    </source>
</evidence>
<accession>X1GA10</accession>
<dbReference type="InterPro" id="IPR055372">
    <property type="entry name" value="CBM96"/>
</dbReference>
<gene>
    <name evidence="5" type="ORF">S03H2_40116</name>
</gene>
<keyword evidence="2" id="KW-0964">Secreted</keyword>
<dbReference type="Pfam" id="PF24517">
    <property type="entry name" value="CBM96"/>
    <property type="match status" value="1"/>
</dbReference>
<sequence length="259" mass="30296">MAKVIGQDIPSKFYDQYTSILTPAHDNKITPYRKVIKAPCRFSPRQQTSALQLKVRLAFKDSAACWHNQKGEDDWVPYQNGFRPYLWWLSQALAARRYPYQHYMHSTIGLFYRDRPVPWCVELEEGDSTICNYDPDDNYGDLHFLYAESLYYGEVCRFLMFRGPGDSGKPYLNIYCVGRWFGYPEANRLQAWSTDPDEFEEMEVTWNNQPSMVSLLDQQILEYGSMFYKFNVGAANSILFKIIEEYNPYVEDIGAVTFA</sequence>
<feature type="non-terminal residue" evidence="5">
    <location>
        <position position="259"/>
    </location>
</feature>
<keyword evidence="3" id="KW-0732">Signal</keyword>
<feature type="domain" description="Carbohydrate-binding module family 96" evidence="4">
    <location>
        <begin position="126"/>
        <end position="233"/>
    </location>
</feature>
<comment type="caution">
    <text evidence="5">The sequence shown here is derived from an EMBL/GenBank/DDBJ whole genome shotgun (WGS) entry which is preliminary data.</text>
</comment>
<proteinExistence type="predicted"/>
<evidence type="ECO:0000256" key="2">
    <source>
        <dbReference type="ARBA" id="ARBA00022525"/>
    </source>
</evidence>
<evidence type="ECO:0000313" key="5">
    <source>
        <dbReference type="EMBL" id="GAH54042.1"/>
    </source>
</evidence>
<protein>
    <recommendedName>
        <fullName evidence="4">Carbohydrate-binding module family 96 domain-containing protein</fullName>
    </recommendedName>
</protein>
<reference evidence="5" key="1">
    <citation type="journal article" date="2014" name="Front. Microbiol.">
        <title>High frequency of phylogenetically diverse reductive dehalogenase-homologous genes in deep subseafloor sedimentary metagenomes.</title>
        <authorList>
            <person name="Kawai M."/>
            <person name="Futagami T."/>
            <person name="Toyoda A."/>
            <person name="Takaki Y."/>
            <person name="Nishi S."/>
            <person name="Hori S."/>
            <person name="Arai W."/>
            <person name="Tsubouchi T."/>
            <person name="Morono Y."/>
            <person name="Uchiyama I."/>
            <person name="Ito T."/>
            <person name="Fujiyama A."/>
            <person name="Inagaki F."/>
            <person name="Takami H."/>
        </authorList>
    </citation>
    <scope>NUCLEOTIDE SEQUENCE</scope>
    <source>
        <strain evidence="5">Expedition CK06-06</strain>
    </source>
</reference>
<evidence type="ECO:0000256" key="1">
    <source>
        <dbReference type="ARBA" id="ARBA00004613"/>
    </source>
</evidence>
<evidence type="ECO:0000259" key="4">
    <source>
        <dbReference type="Pfam" id="PF24517"/>
    </source>
</evidence>
<dbReference type="AlphaFoldDB" id="X1GA10"/>
<organism evidence="5">
    <name type="scientific">marine sediment metagenome</name>
    <dbReference type="NCBI Taxonomy" id="412755"/>
    <lineage>
        <taxon>unclassified sequences</taxon>
        <taxon>metagenomes</taxon>
        <taxon>ecological metagenomes</taxon>
    </lineage>
</organism>
<dbReference type="EMBL" id="BARU01024849">
    <property type="protein sequence ID" value="GAH54042.1"/>
    <property type="molecule type" value="Genomic_DNA"/>
</dbReference>